<dbReference type="AlphaFoldDB" id="A0A3B1BPT9"/>
<dbReference type="PANTHER" id="PTHR43737">
    <property type="entry name" value="BLL7424 PROTEIN"/>
    <property type="match status" value="1"/>
</dbReference>
<dbReference type="PANTHER" id="PTHR43737:SF1">
    <property type="entry name" value="DUF1501 DOMAIN-CONTAINING PROTEIN"/>
    <property type="match status" value="1"/>
</dbReference>
<evidence type="ECO:0008006" key="2">
    <source>
        <dbReference type="Google" id="ProtNLM"/>
    </source>
</evidence>
<proteinExistence type="predicted"/>
<gene>
    <name evidence="1" type="ORF">MNBD_ALPHA03-1888</name>
</gene>
<protein>
    <recommendedName>
        <fullName evidence="2">DUF1501 domain-containing protein</fullName>
    </recommendedName>
</protein>
<organism evidence="1">
    <name type="scientific">hydrothermal vent metagenome</name>
    <dbReference type="NCBI Taxonomy" id="652676"/>
    <lineage>
        <taxon>unclassified sequences</taxon>
        <taxon>metagenomes</taxon>
        <taxon>ecological metagenomes</taxon>
    </lineage>
</organism>
<dbReference type="PROSITE" id="PS51318">
    <property type="entry name" value="TAT"/>
    <property type="match status" value="1"/>
</dbReference>
<sequence length="393" mass="42284">MVTRRRLIKNIAAASLAAPFLPALSFAATAGAQDRKFILIILRGALDGLAAVPAIGDPDYASQRGELAFSAHETLKLDGLFSLNPALKNLHHMYQSGDANIIHAVASPYRDRSHFDGQDVLENGQAAPLTGQTGWLGRLLSATENISQNAIALSNGVPLILRGSQNSTSWAPSRLPGIDDDLIARLKYLYQNDDTLFQSLEQAVMADRIAASAMMKGKNRGLRQKLSISANHAAQFLKTNQSLNIAVLEAFGWDTHVRQGTVNGSLAYTLKDLDDSLGLFKEKLGPIWKQTAIAVVTEFGRTVRPNGNGGTDHGTAGVAFLCGGAIAGGRVLTDWPGLKTANLYQERDLYPTMDIRALFKGILRDHLQISSDIIEAKLFSNSSNISPLSGIIS</sequence>
<accession>A0A3B1BPT9</accession>
<dbReference type="Pfam" id="PF07394">
    <property type="entry name" value="DUF1501"/>
    <property type="match status" value="1"/>
</dbReference>
<dbReference type="EMBL" id="UOFW01000239">
    <property type="protein sequence ID" value="VAX08355.1"/>
    <property type="molecule type" value="Genomic_DNA"/>
</dbReference>
<evidence type="ECO:0000313" key="1">
    <source>
        <dbReference type="EMBL" id="VAX08355.1"/>
    </source>
</evidence>
<reference evidence="1" key="1">
    <citation type="submission" date="2018-06" db="EMBL/GenBank/DDBJ databases">
        <authorList>
            <person name="Zhirakovskaya E."/>
        </authorList>
    </citation>
    <scope>NUCLEOTIDE SEQUENCE</scope>
</reference>
<name>A0A3B1BPT9_9ZZZZ</name>
<dbReference type="InterPro" id="IPR010869">
    <property type="entry name" value="DUF1501"/>
</dbReference>
<dbReference type="InterPro" id="IPR006311">
    <property type="entry name" value="TAT_signal"/>
</dbReference>